<keyword evidence="3 12" id="KW-1134">Transmembrane beta strand</keyword>
<dbReference type="InterPro" id="IPR036942">
    <property type="entry name" value="Beta-barrel_TonB_sf"/>
</dbReference>
<dbReference type="Gene3D" id="2.40.170.20">
    <property type="entry name" value="TonB-dependent receptor, beta-barrel domain"/>
    <property type="match status" value="1"/>
</dbReference>
<comment type="subcellular location">
    <subcellularLocation>
        <location evidence="1 12">Cell outer membrane</location>
        <topology evidence="1 12">Multi-pass membrane protein</topology>
    </subcellularLocation>
</comment>
<evidence type="ECO:0000256" key="4">
    <source>
        <dbReference type="ARBA" id="ARBA00022496"/>
    </source>
</evidence>
<evidence type="ECO:0000259" key="13">
    <source>
        <dbReference type="Pfam" id="PF00593"/>
    </source>
</evidence>
<sequence length="216" mass="23690">PGTVDTTGRPLDPTTGRQYELGLKSAFLNENLMATIAVYDIEKKNVAVFDAVFANANQRDAYFPGVKQRSRGLELDASGQLTDQIKLIASYAYTDTEVLENKGDPTQVGNRLGGVSPNVARVWLTYDFLKGGDLSGLGMGIGARYVGESTAQFDTNIKLDAYTVADFSLWYRWKNLRASLNIKNLFNEDYIARASDANIAHPGIPRSVFASASMQF</sequence>
<dbReference type="AlphaFoldDB" id="A0A5C7WQD8"/>
<evidence type="ECO:0000256" key="5">
    <source>
        <dbReference type="ARBA" id="ARBA00022692"/>
    </source>
</evidence>
<dbReference type="InterPro" id="IPR039426">
    <property type="entry name" value="TonB-dep_rcpt-like"/>
</dbReference>
<organism evidence="14 15">
    <name type="scientific">Methylophilus methylotrophus</name>
    <name type="common">Bacterium W3A1</name>
    <dbReference type="NCBI Taxonomy" id="17"/>
    <lineage>
        <taxon>Bacteria</taxon>
        <taxon>Pseudomonadati</taxon>
        <taxon>Pseudomonadota</taxon>
        <taxon>Betaproteobacteria</taxon>
        <taxon>Nitrosomonadales</taxon>
        <taxon>Methylophilaceae</taxon>
        <taxon>Methylophilus</taxon>
    </lineage>
</organism>
<evidence type="ECO:0000256" key="3">
    <source>
        <dbReference type="ARBA" id="ARBA00022452"/>
    </source>
</evidence>
<keyword evidence="11 12" id="KW-0998">Cell outer membrane</keyword>
<dbReference type="GO" id="GO:0009279">
    <property type="term" value="C:cell outer membrane"/>
    <property type="evidence" value="ECO:0007669"/>
    <property type="project" value="UniProtKB-SubCell"/>
</dbReference>
<evidence type="ECO:0000256" key="8">
    <source>
        <dbReference type="ARBA" id="ARBA00023065"/>
    </source>
</evidence>
<keyword evidence="6" id="KW-0732">Signal</keyword>
<evidence type="ECO:0000313" key="15">
    <source>
        <dbReference type="Proteomes" id="UP000321374"/>
    </source>
</evidence>
<dbReference type="InterPro" id="IPR000531">
    <property type="entry name" value="Beta-barrel_TonB"/>
</dbReference>
<dbReference type="GO" id="GO:0015344">
    <property type="term" value="F:siderophore uptake transmembrane transporter activity"/>
    <property type="evidence" value="ECO:0007669"/>
    <property type="project" value="TreeGrafter"/>
</dbReference>
<evidence type="ECO:0000313" key="14">
    <source>
        <dbReference type="EMBL" id="TXI38865.1"/>
    </source>
</evidence>
<dbReference type="PANTHER" id="PTHR32552">
    <property type="entry name" value="FERRICHROME IRON RECEPTOR-RELATED"/>
    <property type="match status" value="1"/>
</dbReference>
<evidence type="ECO:0000256" key="9">
    <source>
        <dbReference type="ARBA" id="ARBA00023077"/>
    </source>
</evidence>
<dbReference type="Pfam" id="PF00593">
    <property type="entry name" value="TonB_dep_Rec_b-barrel"/>
    <property type="match status" value="1"/>
</dbReference>
<reference evidence="14 15" key="1">
    <citation type="submission" date="2018-09" db="EMBL/GenBank/DDBJ databases">
        <title>Metagenome Assembled Genomes from an Advanced Water Purification Facility.</title>
        <authorList>
            <person name="Stamps B.W."/>
            <person name="Spear J.R."/>
        </authorList>
    </citation>
    <scope>NUCLEOTIDE SEQUENCE [LARGE SCALE GENOMIC DNA]</scope>
    <source>
        <strain evidence="14">Bin_42_2</strain>
    </source>
</reference>
<comment type="similarity">
    <text evidence="12">Belongs to the TonB-dependent receptor family.</text>
</comment>
<keyword evidence="7" id="KW-0408">Iron</keyword>
<feature type="domain" description="TonB-dependent receptor-like beta-barrel" evidence="13">
    <location>
        <begin position="7"/>
        <end position="185"/>
    </location>
</feature>
<proteinExistence type="inferred from homology"/>
<evidence type="ECO:0000256" key="2">
    <source>
        <dbReference type="ARBA" id="ARBA00022448"/>
    </source>
</evidence>
<gene>
    <name evidence="14" type="ORF">E6Q51_00285</name>
</gene>
<protein>
    <submittedName>
        <fullName evidence="14">TonB-dependent receptor</fullName>
    </submittedName>
</protein>
<evidence type="ECO:0000256" key="1">
    <source>
        <dbReference type="ARBA" id="ARBA00004571"/>
    </source>
</evidence>
<evidence type="ECO:0000256" key="12">
    <source>
        <dbReference type="PROSITE-ProRule" id="PRU01360"/>
    </source>
</evidence>
<keyword evidence="14" id="KW-0675">Receptor</keyword>
<name>A0A5C7WQD8_METME</name>
<evidence type="ECO:0000256" key="6">
    <source>
        <dbReference type="ARBA" id="ARBA00022729"/>
    </source>
</evidence>
<dbReference type="EMBL" id="SSGG01000005">
    <property type="protein sequence ID" value="TXI38865.1"/>
    <property type="molecule type" value="Genomic_DNA"/>
</dbReference>
<evidence type="ECO:0000256" key="11">
    <source>
        <dbReference type="ARBA" id="ARBA00023237"/>
    </source>
</evidence>
<evidence type="ECO:0000256" key="7">
    <source>
        <dbReference type="ARBA" id="ARBA00023004"/>
    </source>
</evidence>
<keyword evidence="9" id="KW-0798">TonB box</keyword>
<keyword evidence="5 12" id="KW-0812">Transmembrane</keyword>
<keyword evidence="2 12" id="KW-0813">Transport</keyword>
<comment type="caution">
    <text evidence="14">The sequence shown here is derived from an EMBL/GenBank/DDBJ whole genome shotgun (WGS) entry which is preliminary data.</text>
</comment>
<feature type="non-terminal residue" evidence="14">
    <location>
        <position position="1"/>
    </location>
</feature>
<dbReference type="Proteomes" id="UP000321374">
    <property type="component" value="Unassembled WGS sequence"/>
</dbReference>
<evidence type="ECO:0000256" key="10">
    <source>
        <dbReference type="ARBA" id="ARBA00023136"/>
    </source>
</evidence>
<accession>A0A5C7WQD8</accession>
<dbReference type="PROSITE" id="PS52016">
    <property type="entry name" value="TONB_DEPENDENT_REC_3"/>
    <property type="match status" value="1"/>
</dbReference>
<keyword evidence="4" id="KW-0410">Iron transport</keyword>
<keyword evidence="10 12" id="KW-0472">Membrane</keyword>
<keyword evidence="8" id="KW-0406">Ion transport</keyword>
<dbReference type="PANTHER" id="PTHR32552:SF68">
    <property type="entry name" value="FERRICHROME OUTER MEMBRANE TRANSPORTER_PHAGE RECEPTOR"/>
    <property type="match status" value="1"/>
</dbReference>
<dbReference type="SUPFAM" id="SSF56935">
    <property type="entry name" value="Porins"/>
    <property type="match status" value="1"/>
</dbReference>